<feature type="compositionally biased region" description="Basic and acidic residues" evidence="1">
    <location>
        <begin position="604"/>
        <end position="615"/>
    </location>
</feature>
<evidence type="ECO:0000256" key="2">
    <source>
        <dbReference type="SAM" id="Phobius"/>
    </source>
</evidence>
<dbReference type="Proteomes" id="UP000223968">
    <property type="component" value="Unassembled WGS sequence"/>
</dbReference>
<evidence type="ECO:0000313" key="4">
    <source>
        <dbReference type="Proteomes" id="UP000223968"/>
    </source>
</evidence>
<accession>A0A2B7WG59</accession>
<feature type="compositionally biased region" description="Basic residues" evidence="1">
    <location>
        <begin position="752"/>
        <end position="764"/>
    </location>
</feature>
<evidence type="ECO:0000313" key="3">
    <source>
        <dbReference type="EMBL" id="PGG95564.1"/>
    </source>
</evidence>
<reference evidence="3 4" key="1">
    <citation type="submission" date="2017-10" db="EMBL/GenBank/DDBJ databases">
        <title>Comparative genomics in systemic dimorphic fungi from Ajellomycetaceae.</title>
        <authorList>
            <person name="Munoz J.F."/>
            <person name="Mcewen J.G."/>
            <person name="Clay O.K."/>
            <person name="Cuomo C.A."/>
        </authorList>
    </citation>
    <scope>NUCLEOTIDE SEQUENCE [LARGE SCALE GENOMIC DNA]</scope>
    <source>
        <strain evidence="3 4">UAMH5409</strain>
    </source>
</reference>
<evidence type="ECO:0000256" key="1">
    <source>
        <dbReference type="SAM" id="MobiDB-lite"/>
    </source>
</evidence>
<keyword evidence="2" id="KW-1133">Transmembrane helix</keyword>
<dbReference type="OrthoDB" id="5346728at2759"/>
<dbReference type="STRING" id="1447875.A0A2B7WG59"/>
<sequence>MAPSYRIPTHRMRQTHVLPPRPANGPPGEAVPVSSFISLKTFLAIMIATVCIFVLTVYFWKFGSFLRQFSIHKILGGNNKYVRHAKTWHGWVPLDEYEAKRAQRKELYKKFRQKMAWRSAHADYRWVWWDPDGVEIEKHFEEQKAIRWIPRWMKSYEHEQADLILASGATKSHTAYSEKCPSEANAKKSPNLQISRGVSTRVVKARRKVTARRTPISLDGYCDNVIPPGLYDSLSRTFGRNAEYRVAPWMSRSDIFPKRRPQSTSAPRALQRRLRVCVSVSHLPSSRGEVDATSISRVRRKCASEGCQQNEVQIILSSRAQPSSFRSSTSTSKEHTRPLVPKVAMAAEKSLSWKYKSWAAKMQVRHFERTPPNLHGLVGRPGSPLSGILNAMASSGQQSEFSEQYLRTAVQSVSSESLIIGPKGARTSTLSLLAPPKRRGFPDLGTSHNSEVSLDVAPLDGNWDINRSQLPHDKNPANQSDRPCDFNEHNSQLAIMPPSVIDSFPREPLQPVQNKTVSFRLPKSHHKTRAEPWIGPRSKISNSEIRLIDDLDRRLEWLSNEVDPGRKPFHFLLLANHWLNRSTWYVLDPVSRVSAADRRMYGDPRFNRPLPEPKKGAGKTKYPVQHREKIHAPRLDSWRLAMNGARQSSGAREFLKAVELFDGSADEPPDTAIDPASWLLRRPPQGFGMSNKQSNAYYEGMGGWCEKLDDWQNVCRAYRARRVIFEGGGNRRRMKEVARTATRPCRKVIKKWNKAQRPGGKKSKREAPRETRQTMCGSGSIPCRRRNGGVARRQTIADMVASGHSTVSLLNLPANSANEQLTIRSAVTGIDVNRGTEGPIAAHEDQAVLREQTEWDTG</sequence>
<keyword evidence="4" id="KW-1185">Reference proteome</keyword>
<keyword evidence="2" id="KW-0472">Membrane</keyword>
<protein>
    <submittedName>
        <fullName evidence="3">Uncharacterized protein</fullName>
    </submittedName>
</protein>
<feature type="region of interest" description="Disordered" evidence="1">
    <location>
        <begin position="604"/>
        <end position="625"/>
    </location>
</feature>
<feature type="transmembrane region" description="Helical" evidence="2">
    <location>
        <begin position="42"/>
        <end position="60"/>
    </location>
</feature>
<organism evidence="3 4">
    <name type="scientific">Helicocarpus griseus UAMH5409</name>
    <dbReference type="NCBI Taxonomy" id="1447875"/>
    <lineage>
        <taxon>Eukaryota</taxon>
        <taxon>Fungi</taxon>
        <taxon>Dikarya</taxon>
        <taxon>Ascomycota</taxon>
        <taxon>Pezizomycotina</taxon>
        <taxon>Eurotiomycetes</taxon>
        <taxon>Eurotiomycetidae</taxon>
        <taxon>Onygenales</taxon>
        <taxon>Ajellomycetaceae</taxon>
        <taxon>Helicocarpus</taxon>
    </lineage>
</organism>
<gene>
    <name evidence="3" type="ORF">AJ79_09983</name>
</gene>
<dbReference type="AlphaFoldDB" id="A0A2B7WG59"/>
<proteinExistence type="predicted"/>
<comment type="caution">
    <text evidence="3">The sequence shown here is derived from an EMBL/GenBank/DDBJ whole genome shotgun (WGS) entry which is preliminary data.</text>
</comment>
<feature type="region of interest" description="Disordered" evidence="1">
    <location>
        <begin position="752"/>
        <end position="780"/>
    </location>
</feature>
<dbReference type="EMBL" id="PDNB01000331">
    <property type="protein sequence ID" value="PGG95564.1"/>
    <property type="molecule type" value="Genomic_DNA"/>
</dbReference>
<name>A0A2B7WG59_9EURO</name>
<keyword evidence="2" id="KW-0812">Transmembrane</keyword>